<keyword evidence="8" id="KW-1185">Reference proteome</keyword>
<sequence length="664" mass="72577">MFLDGRLSAVSLDEKHAKAPRPTPPTLSSIFRLTPIPTIVLDPSMTIVEVSDSHLALSGKSRDSLLHASIGDVEPAAIPAPNLPTLYGALRAACSTREVQLVKEAVSPGKAPDSLRVTPIFDESALIYLVLEAHRVTEGSAHNQHGYLNETYKILVDTVKDYAIFMLDPHGNIATWNPGASLLKGYTAEEIIGKHFSVFYGPEDRATGKPSKALAVSMREGRMEDEGWRYRRDGSRFWANVLITPIHQFGQHVGFVKVTRDLTERKEAEARMIAAFEESSRLKTDFLANISHEIRTPMNGMQMAMTMLADTGLTPQQREHAAIIEDSMSVLLQIVNDVLDYSKLSSGAFSLHTDVLDVNDLVGAVIRNCRSSLKEGVDLTADVAPGFPSRLRGDPLRYRQVLHNLVSNAVKFTEDGHIRISASCRPDDQDPTCYIVKTAVADTGIGVPDNAINTLFTPFSRFAHSPTRQYQGTGLGLSICQSLAELMDGAVGYAPNPEGRGSVFWFTAKMGGPSTASSPKTGSSAGAPPARHIADEMRTIAPHKHVLLVEDNMVNHMVMLKLLHSLGFERVDSAWNGEEAVTMIKKKPLSYDVVLMDVAMPVMDGVKATEQVREMGLQMPIIALTGNAMQGDAESYVAQGMNDCIGKPVQREHLLNTLWKWTGT</sequence>
<reference evidence="7 8" key="1">
    <citation type="submission" date="2024-07" db="EMBL/GenBank/DDBJ databases">
        <title>Section-level genome sequencing and comparative genomics of Aspergillus sections Usti and Cavernicolus.</title>
        <authorList>
            <consortium name="Lawrence Berkeley National Laboratory"/>
            <person name="Nybo J.L."/>
            <person name="Vesth T.C."/>
            <person name="Theobald S."/>
            <person name="Frisvad J.C."/>
            <person name="Larsen T.O."/>
            <person name="Kjaerboelling I."/>
            <person name="Rothschild-Mancinelli K."/>
            <person name="Lyhne E.K."/>
            <person name="Kogle M.E."/>
            <person name="Barry K."/>
            <person name="Clum A."/>
            <person name="Na H."/>
            <person name="Ledsgaard L."/>
            <person name="Lin J."/>
            <person name="Lipzen A."/>
            <person name="Kuo A."/>
            <person name="Riley R."/>
            <person name="Mondo S."/>
            <person name="Labutti K."/>
            <person name="Haridas S."/>
            <person name="Pangalinan J."/>
            <person name="Salamov A.A."/>
            <person name="Simmons B.A."/>
            <person name="Magnuson J.K."/>
            <person name="Chen J."/>
            <person name="Drula E."/>
            <person name="Henrissat B."/>
            <person name="Wiebenga A."/>
            <person name="Lubbers R.J."/>
            <person name="Gomes A.C."/>
            <person name="Macurrencykelacurrency M.R."/>
            <person name="Stajich J."/>
            <person name="Grigoriev I.V."/>
            <person name="Mortensen U.H."/>
            <person name="De Vries R.P."/>
            <person name="Baker S.E."/>
            <person name="Andersen M.R."/>
        </authorList>
    </citation>
    <scope>NUCLEOTIDE SEQUENCE [LARGE SCALE GENOMIC DNA]</scope>
    <source>
        <strain evidence="7 8">CBS 449.75</strain>
    </source>
</reference>
<dbReference type="CDD" id="cd00082">
    <property type="entry name" value="HisKA"/>
    <property type="match status" value="1"/>
</dbReference>
<dbReference type="Gene3D" id="1.10.287.130">
    <property type="match status" value="1"/>
</dbReference>
<protein>
    <recommendedName>
        <fullName evidence="9">Two-component system protein A</fullName>
    </recommendedName>
</protein>
<dbReference type="SUPFAM" id="SSF47384">
    <property type="entry name" value="Homodimeric domain of signal transducing histidine kinase"/>
    <property type="match status" value="1"/>
</dbReference>
<dbReference type="RefSeq" id="XP_070881784.1">
    <property type="nucleotide sequence ID" value="XM_071030282.1"/>
</dbReference>
<dbReference type="EMBL" id="JBFXLQ010000061">
    <property type="protein sequence ID" value="KAL2862805.1"/>
    <property type="molecule type" value="Genomic_DNA"/>
</dbReference>
<organism evidence="7 8">
    <name type="scientific">Aspergillus lucknowensis</name>
    <dbReference type="NCBI Taxonomy" id="176173"/>
    <lineage>
        <taxon>Eukaryota</taxon>
        <taxon>Fungi</taxon>
        <taxon>Dikarya</taxon>
        <taxon>Ascomycota</taxon>
        <taxon>Pezizomycotina</taxon>
        <taxon>Eurotiomycetes</taxon>
        <taxon>Eurotiomycetidae</taxon>
        <taxon>Eurotiales</taxon>
        <taxon>Aspergillaceae</taxon>
        <taxon>Aspergillus</taxon>
        <taxon>Aspergillus subgen. Nidulantes</taxon>
    </lineage>
</organism>
<feature type="domain" description="PAC" evidence="6">
    <location>
        <begin position="223"/>
        <end position="274"/>
    </location>
</feature>
<dbReference type="NCBIfam" id="TIGR00229">
    <property type="entry name" value="sensory_box"/>
    <property type="match status" value="1"/>
</dbReference>
<dbReference type="InterPro" id="IPR005467">
    <property type="entry name" value="His_kinase_dom"/>
</dbReference>
<evidence type="ECO:0008006" key="9">
    <source>
        <dbReference type="Google" id="ProtNLM"/>
    </source>
</evidence>
<dbReference type="PROSITE" id="PS50112">
    <property type="entry name" value="PAS"/>
    <property type="match status" value="1"/>
</dbReference>
<dbReference type="Gene3D" id="3.30.565.10">
    <property type="entry name" value="Histidine kinase-like ATPase, C-terminal domain"/>
    <property type="match status" value="1"/>
</dbReference>
<dbReference type="Pfam" id="PF00072">
    <property type="entry name" value="Response_reg"/>
    <property type="match status" value="1"/>
</dbReference>
<gene>
    <name evidence="7" type="ORF">BJX67DRAFT_365539</name>
</gene>
<dbReference type="SMART" id="SM00387">
    <property type="entry name" value="HATPase_c"/>
    <property type="match status" value="1"/>
</dbReference>
<evidence type="ECO:0000259" key="4">
    <source>
        <dbReference type="PROSITE" id="PS50110"/>
    </source>
</evidence>
<dbReference type="InterPro" id="IPR004358">
    <property type="entry name" value="Sig_transdc_His_kin-like_C"/>
</dbReference>
<dbReference type="InterPro" id="IPR000014">
    <property type="entry name" value="PAS"/>
</dbReference>
<keyword evidence="1 2" id="KW-0597">Phosphoprotein</keyword>
<dbReference type="PROSITE" id="PS50109">
    <property type="entry name" value="HIS_KIN"/>
    <property type="match status" value="1"/>
</dbReference>
<dbReference type="PROSITE" id="PS50113">
    <property type="entry name" value="PAC"/>
    <property type="match status" value="1"/>
</dbReference>
<evidence type="ECO:0000256" key="2">
    <source>
        <dbReference type="PROSITE-ProRule" id="PRU00169"/>
    </source>
</evidence>
<dbReference type="Pfam" id="PF13426">
    <property type="entry name" value="PAS_9"/>
    <property type="match status" value="1"/>
</dbReference>
<proteinExistence type="predicted"/>
<feature type="domain" description="Response regulatory" evidence="4">
    <location>
        <begin position="545"/>
        <end position="662"/>
    </location>
</feature>
<evidence type="ECO:0000259" key="6">
    <source>
        <dbReference type="PROSITE" id="PS50113"/>
    </source>
</evidence>
<evidence type="ECO:0000256" key="1">
    <source>
        <dbReference type="ARBA" id="ARBA00022553"/>
    </source>
</evidence>
<evidence type="ECO:0000313" key="8">
    <source>
        <dbReference type="Proteomes" id="UP001610432"/>
    </source>
</evidence>
<evidence type="ECO:0000313" key="7">
    <source>
        <dbReference type="EMBL" id="KAL2862805.1"/>
    </source>
</evidence>
<dbReference type="CDD" id="cd00130">
    <property type="entry name" value="PAS"/>
    <property type="match status" value="1"/>
</dbReference>
<feature type="domain" description="Histidine kinase" evidence="3">
    <location>
        <begin position="289"/>
        <end position="512"/>
    </location>
</feature>
<dbReference type="InterPro" id="IPR000700">
    <property type="entry name" value="PAS-assoc_C"/>
</dbReference>
<feature type="modified residue" description="4-aspartylphosphate" evidence="2">
    <location>
        <position position="597"/>
    </location>
</feature>
<dbReference type="SMART" id="SM00388">
    <property type="entry name" value="HisKA"/>
    <property type="match status" value="1"/>
</dbReference>
<dbReference type="PRINTS" id="PR00344">
    <property type="entry name" value="BCTRLSENSOR"/>
</dbReference>
<dbReference type="InterPro" id="IPR001789">
    <property type="entry name" value="Sig_transdc_resp-reg_receiver"/>
</dbReference>
<dbReference type="SMART" id="SM00091">
    <property type="entry name" value="PAS"/>
    <property type="match status" value="2"/>
</dbReference>
<dbReference type="InterPro" id="IPR036890">
    <property type="entry name" value="HATPase_C_sf"/>
</dbReference>
<dbReference type="PANTHER" id="PTHR45339">
    <property type="entry name" value="HYBRID SIGNAL TRANSDUCTION HISTIDINE KINASE J"/>
    <property type="match status" value="1"/>
</dbReference>
<evidence type="ECO:0000259" key="5">
    <source>
        <dbReference type="PROSITE" id="PS50112"/>
    </source>
</evidence>
<dbReference type="InterPro" id="IPR003661">
    <property type="entry name" value="HisK_dim/P_dom"/>
</dbReference>
<dbReference type="InterPro" id="IPR003594">
    <property type="entry name" value="HATPase_dom"/>
</dbReference>
<feature type="domain" description="PAS" evidence="5">
    <location>
        <begin position="164"/>
        <end position="221"/>
    </location>
</feature>
<dbReference type="PANTHER" id="PTHR45339:SF5">
    <property type="entry name" value="HISTIDINE KINASE"/>
    <property type="match status" value="1"/>
</dbReference>
<dbReference type="CDD" id="cd17546">
    <property type="entry name" value="REC_hyHK_CKI1_RcsC-like"/>
    <property type="match status" value="1"/>
</dbReference>
<dbReference type="GeneID" id="98145354"/>
<dbReference type="InterPro" id="IPR036097">
    <property type="entry name" value="HisK_dim/P_sf"/>
</dbReference>
<dbReference type="Gene3D" id="3.40.50.2300">
    <property type="match status" value="1"/>
</dbReference>
<dbReference type="InterPro" id="IPR035965">
    <property type="entry name" value="PAS-like_dom_sf"/>
</dbReference>
<dbReference type="SMART" id="SM00448">
    <property type="entry name" value="REC"/>
    <property type="match status" value="1"/>
</dbReference>
<dbReference type="SUPFAM" id="SSF52172">
    <property type="entry name" value="CheY-like"/>
    <property type="match status" value="1"/>
</dbReference>
<dbReference type="InterPro" id="IPR001610">
    <property type="entry name" value="PAC"/>
</dbReference>
<dbReference type="Gene3D" id="3.30.450.20">
    <property type="entry name" value="PAS domain"/>
    <property type="match status" value="1"/>
</dbReference>
<comment type="caution">
    <text evidence="7">The sequence shown here is derived from an EMBL/GenBank/DDBJ whole genome shotgun (WGS) entry which is preliminary data.</text>
</comment>
<dbReference type="SUPFAM" id="SSF55874">
    <property type="entry name" value="ATPase domain of HSP90 chaperone/DNA topoisomerase II/histidine kinase"/>
    <property type="match status" value="1"/>
</dbReference>
<dbReference type="Pfam" id="PF02518">
    <property type="entry name" value="HATPase_c"/>
    <property type="match status" value="1"/>
</dbReference>
<name>A0ABR4LE49_9EURO</name>
<dbReference type="CDD" id="cd16922">
    <property type="entry name" value="HATPase_EvgS-ArcB-TorS-like"/>
    <property type="match status" value="1"/>
</dbReference>
<evidence type="ECO:0000259" key="3">
    <source>
        <dbReference type="PROSITE" id="PS50109"/>
    </source>
</evidence>
<dbReference type="Proteomes" id="UP001610432">
    <property type="component" value="Unassembled WGS sequence"/>
</dbReference>
<dbReference type="SMART" id="SM00086">
    <property type="entry name" value="PAC"/>
    <property type="match status" value="1"/>
</dbReference>
<dbReference type="Pfam" id="PF00512">
    <property type="entry name" value="HisKA"/>
    <property type="match status" value="1"/>
</dbReference>
<dbReference type="SUPFAM" id="SSF55785">
    <property type="entry name" value="PYP-like sensor domain (PAS domain)"/>
    <property type="match status" value="2"/>
</dbReference>
<dbReference type="InterPro" id="IPR011006">
    <property type="entry name" value="CheY-like_superfamily"/>
</dbReference>
<accession>A0ABR4LE49</accession>
<dbReference type="PROSITE" id="PS50110">
    <property type="entry name" value="RESPONSE_REGULATORY"/>
    <property type="match status" value="1"/>
</dbReference>